<dbReference type="OrthoDB" id="9803613at2"/>
<name>A0A1T4NFX8_9FIRM</name>
<dbReference type="PANTHER" id="PTHR35796:SF3">
    <property type="entry name" value="BHLH DOMAIN-CONTAINING PROTEIN"/>
    <property type="match status" value="1"/>
</dbReference>
<dbReference type="Gene3D" id="2.30.29.50">
    <property type="entry name" value="Bacterial Pleckstrin homology domain"/>
    <property type="match status" value="1"/>
</dbReference>
<evidence type="ECO:0000259" key="1">
    <source>
        <dbReference type="Pfam" id="PF08000"/>
    </source>
</evidence>
<proteinExistence type="predicted"/>
<keyword evidence="3" id="KW-1185">Reference proteome</keyword>
<dbReference type="Pfam" id="PF08000">
    <property type="entry name" value="bPH_1"/>
    <property type="match status" value="1"/>
</dbReference>
<dbReference type="STRING" id="142842.SAMN02745118_01797"/>
<dbReference type="SUPFAM" id="SSF50729">
    <property type="entry name" value="PH domain-like"/>
    <property type="match status" value="1"/>
</dbReference>
<accession>A0A1T4NFX8</accession>
<sequence length="126" mass="14312">MGFLDGLMGNASEMDIADLEKELKEILIDGEKIEKGYKVLRDYFVFTSKRLLLINKQGMTGNKVEYHSIPYKSIRHFSVETAGTFDADSELKLWIAGSNMPLEKQFSKKGDSILEVQKTLANYLLD</sequence>
<dbReference type="InterPro" id="IPR012544">
    <property type="entry name" value="PHb"/>
</dbReference>
<dbReference type="PANTHER" id="PTHR35796">
    <property type="entry name" value="HYPOTHETICAL CYTOSOLIC PROTEIN"/>
    <property type="match status" value="1"/>
</dbReference>
<dbReference type="EMBL" id="FUWM01000014">
    <property type="protein sequence ID" value="SJZ78023.1"/>
    <property type="molecule type" value="Genomic_DNA"/>
</dbReference>
<gene>
    <name evidence="2" type="ORF">SAMN02745118_01797</name>
</gene>
<dbReference type="RefSeq" id="WP_078810255.1">
    <property type="nucleotide sequence ID" value="NZ_FUWM01000014.1"/>
</dbReference>
<protein>
    <submittedName>
        <fullName evidence="2">PH domain-containing protein</fullName>
    </submittedName>
</protein>
<reference evidence="3" key="1">
    <citation type="submission" date="2017-02" db="EMBL/GenBank/DDBJ databases">
        <authorList>
            <person name="Varghese N."/>
            <person name="Submissions S."/>
        </authorList>
    </citation>
    <scope>NUCLEOTIDE SEQUENCE [LARGE SCALE GENOMIC DNA]</scope>
    <source>
        <strain evidence="3">ATCC BAA-73</strain>
    </source>
</reference>
<dbReference type="InterPro" id="IPR037063">
    <property type="entry name" value="PHb_sf"/>
</dbReference>
<dbReference type="AlphaFoldDB" id="A0A1T4NFX8"/>
<evidence type="ECO:0000313" key="3">
    <source>
        <dbReference type="Proteomes" id="UP000190625"/>
    </source>
</evidence>
<dbReference type="CDD" id="cd13225">
    <property type="entry name" value="PH-like_bacteria"/>
    <property type="match status" value="1"/>
</dbReference>
<evidence type="ECO:0000313" key="2">
    <source>
        <dbReference type="EMBL" id="SJZ78023.1"/>
    </source>
</evidence>
<feature type="domain" description="Bacterial Pleckstrin homology" evidence="1">
    <location>
        <begin position="2"/>
        <end position="123"/>
    </location>
</feature>
<organism evidence="2 3">
    <name type="scientific">Selenihalanaerobacter shriftii</name>
    <dbReference type="NCBI Taxonomy" id="142842"/>
    <lineage>
        <taxon>Bacteria</taxon>
        <taxon>Bacillati</taxon>
        <taxon>Bacillota</taxon>
        <taxon>Clostridia</taxon>
        <taxon>Halanaerobiales</taxon>
        <taxon>Halobacteroidaceae</taxon>
        <taxon>Selenihalanaerobacter</taxon>
    </lineage>
</organism>
<dbReference type="Proteomes" id="UP000190625">
    <property type="component" value="Unassembled WGS sequence"/>
</dbReference>